<name>L7LCQ9_9ACTN</name>
<feature type="transmembrane region" description="Helical" evidence="1">
    <location>
        <begin position="24"/>
        <end position="43"/>
    </location>
</feature>
<reference evidence="2 3" key="1">
    <citation type="submission" date="2012-12" db="EMBL/GenBank/DDBJ databases">
        <title>Whole genome shotgun sequence of Gordonia hirsuta NBRC 16056.</title>
        <authorList>
            <person name="Isaki-Nakamura S."/>
            <person name="Hosoyama A."/>
            <person name="Tsuchikane K."/>
            <person name="Katsumata H."/>
            <person name="Baba S."/>
            <person name="Yamazaki S."/>
            <person name="Fujita N."/>
        </authorList>
    </citation>
    <scope>NUCLEOTIDE SEQUENCE [LARGE SCALE GENOMIC DNA]</scope>
    <source>
        <strain evidence="2 3">NBRC 16056</strain>
    </source>
</reference>
<dbReference type="RefSeq" id="WP_005942759.1">
    <property type="nucleotide sequence ID" value="NZ_ATVK01000021.1"/>
</dbReference>
<dbReference type="Proteomes" id="UP000053405">
    <property type="component" value="Unassembled WGS sequence"/>
</dbReference>
<dbReference type="EMBL" id="BANT01000041">
    <property type="protein sequence ID" value="GAC58501.1"/>
    <property type="molecule type" value="Genomic_DNA"/>
</dbReference>
<organism evidence="2 3">
    <name type="scientific">Gordonia hirsuta DSM 44140 = NBRC 16056</name>
    <dbReference type="NCBI Taxonomy" id="1121927"/>
    <lineage>
        <taxon>Bacteria</taxon>
        <taxon>Bacillati</taxon>
        <taxon>Actinomycetota</taxon>
        <taxon>Actinomycetes</taxon>
        <taxon>Mycobacteriales</taxon>
        <taxon>Gordoniaceae</taxon>
        <taxon>Gordonia</taxon>
    </lineage>
</organism>
<keyword evidence="1" id="KW-0472">Membrane</keyword>
<comment type="caution">
    <text evidence="2">The sequence shown here is derived from an EMBL/GenBank/DDBJ whole genome shotgun (WGS) entry which is preliminary data.</text>
</comment>
<evidence type="ECO:0000313" key="2">
    <source>
        <dbReference type="EMBL" id="GAC58501.1"/>
    </source>
</evidence>
<proteinExistence type="predicted"/>
<accession>L7LCQ9</accession>
<evidence type="ECO:0000313" key="3">
    <source>
        <dbReference type="Proteomes" id="UP000053405"/>
    </source>
</evidence>
<keyword evidence="1" id="KW-1133">Transmembrane helix</keyword>
<evidence type="ECO:0000256" key="1">
    <source>
        <dbReference type="SAM" id="Phobius"/>
    </source>
</evidence>
<gene>
    <name evidence="2" type="ORF">GOHSU_41_00400</name>
</gene>
<keyword evidence="3" id="KW-1185">Reference proteome</keyword>
<protein>
    <submittedName>
        <fullName evidence="2">Uncharacterized protein</fullName>
    </submittedName>
</protein>
<sequence length="53" mass="5764">MFSASAALMFGIKSLPDDLEDEGMMYLGIVGFMYTAYSIHSAVKKPVTSPDTK</sequence>
<keyword evidence="1" id="KW-0812">Transmembrane</keyword>
<dbReference type="AlphaFoldDB" id="L7LCQ9"/>